<keyword evidence="2" id="KW-0732">Signal</keyword>
<feature type="chain" id="PRO_5046297101" evidence="2">
    <location>
        <begin position="23"/>
        <end position="702"/>
    </location>
</feature>
<evidence type="ECO:0000313" key="4">
    <source>
        <dbReference type="Proteomes" id="UP001501436"/>
    </source>
</evidence>
<gene>
    <name evidence="3" type="ORF">GCM10023313_30470</name>
</gene>
<accession>A0ABP9FZS7</accession>
<dbReference type="Proteomes" id="UP001501436">
    <property type="component" value="Unassembled WGS sequence"/>
</dbReference>
<reference evidence="4" key="1">
    <citation type="journal article" date="2019" name="Int. J. Syst. Evol. Microbiol.">
        <title>The Global Catalogue of Microorganisms (GCM) 10K type strain sequencing project: providing services to taxonomists for standard genome sequencing and annotation.</title>
        <authorList>
            <consortium name="The Broad Institute Genomics Platform"/>
            <consortium name="The Broad Institute Genome Sequencing Center for Infectious Disease"/>
            <person name="Wu L."/>
            <person name="Ma J."/>
        </authorList>
    </citation>
    <scope>NUCLEOTIDE SEQUENCE [LARGE SCALE GENOMIC DNA]</scope>
    <source>
        <strain evidence="4">JCM 18283</strain>
    </source>
</reference>
<evidence type="ECO:0000256" key="1">
    <source>
        <dbReference type="SAM" id="MobiDB-lite"/>
    </source>
</evidence>
<dbReference type="RefSeq" id="WP_345332155.1">
    <property type="nucleotide sequence ID" value="NZ_BAABJI010000002.1"/>
</dbReference>
<dbReference type="EMBL" id="BAABJI010000002">
    <property type="protein sequence ID" value="GAA4924032.1"/>
    <property type="molecule type" value="Genomic_DNA"/>
</dbReference>
<sequence length="702" mass="80597">MLAKLRYILILLFSLSVQAVFAQFPTNGNGNTQYPGQRTPNYMRDTSNRAPQKQLSGDALLDTLRKREEEKEDSIVFDASWIRVSAERFMGDSTQDFALDTSLRNFENYGPLNQPRSPRISLGGYTGIQQRSLLFEPAKTIGFDVGLHSLDPYMIKPEDINYYRARVQYTNLFYVSGGSKEQFVKITHAQNVNPRLNVGFNLNFNGSKGFYSSNSVLRQNVSDVNAAFFTWYESKSKRYNMLANIIYNNLKAPESGAIIKNDIIFTDPNATFDKTLEQVRLPQSFTQWKTAGFHLKQSYFIGRIDSVKTKGKATVLPTQRVTHTFSYTRSKYQFLQDDIDTYNVFPDYYFSSRRSNDSLTVNRLHNDFAYSFYLRGKSAKNEAKLDLGLEHDLYNYTQHVLDTGTNEFGNLYIRKNKMQNELFQNITVKGRIGYSLSDRILLEGNVRQIVAGRDFGNFLYDAKLMIGGSNKVGRIILGAYQQNASPPLTATRWVSNHYIFNNSFNNVKTTNLSFNYVNKPLQLDLKAEYFLINDYIYFIAPSGGNDVQPAQLSTPINMIKVSLGKNLSWRKWHLDAYGVYQKTDYQDLLRTPEIYAYGSLYFTSTWFKVLYNNLGVSVRYNTRYVAPSYAVGLGQFYNGPDVTFSSYPIATAFFKGTIDHVNIFVQYDYVNQGLFSKGFYTVNRYPMQDALLKLGVSWTFFQ</sequence>
<protein>
    <submittedName>
        <fullName evidence="3">Porin</fullName>
    </submittedName>
</protein>
<dbReference type="InterPro" id="IPR025631">
    <property type="entry name" value="Porin_10"/>
</dbReference>
<proteinExistence type="predicted"/>
<comment type="caution">
    <text evidence="3">The sequence shown here is derived from an EMBL/GenBank/DDBJ whole genome shotgun (WGS) entry which is preliminary data.</text>
</comment>
<keyword evidence="4" id="KW-1185">Reference proteome</keyword>
<evidence type="ECO:0000313" key="3">
    <source>
        <dbReference type="EMBL" id="GAA4924032.1"/>
    </source>
</evidence>
<feature type="signal peptide" evidence="2">
    <location>
        <begin position="1"/>
        <end position="22"/>
    </location>
</feature>
<evidence type="ECO:0000256" key="2">
    <source>
        <dbReference type="SAM" id="SignalP"/>
    </source>
</evidence>
<feature type="region of interest" description="Disordered" evidence="1">
    <location>
        <begin position="26"/>
        <end position="51"/>
    </location>
</feature>
<organism evidence="3 4">
    <name type="scientific">Mucilaginibacter defluvii</name>
    <dbReference type="NCBI Taxonomy" id="1196019"/>
    <lineage>
        <taxon>Bacteria</taxon>
        <taxon>Pseudomonadati</taxon>
        <taxon>Bacteroidota</taxon>
        <taxon>Sphingobacteriia</taxon>
        <taxon>Sphingobacteriales</taxon>
        <taxon>Sphingobacteriaceae</taxon>
        <taxon>Mucilaginibacter</taxon>
    </lineage>
</organism>
<name>A0ABP9FZS7_9SPHI</name>
<dbReference type="Pfam" id="PF14121">
    <property type="entry name" value="Porin_10"/>
    <property type="match status" value="1"/>
</dbReference>